<dbReference type="InterPro" id="IPR003386">
    <property type="entry name" value="LACT/PDAT_acylTrfase"/>
</dbReference>
<dbReference type="Proteomes" id="UP001218218">
    <property type="component" value="Unassembled WGS sequence"/>
</dbReference>
<dbReference type="GO" id="GO:0006629">
    <property type="term" value="P:lipid metabolic process"/>
    <property type="evidence" value="ECO:0007669"/>
    <property type="project" value="InterPro"/>
</dbReference>
<accession>A0AAD7A620</accession>
<dbReference type="AlphaFoldDB" id="A0AAD7A620"/>
<dbReference type="Pfam" id="PF02450">
    <property type="entry name" value="LCAT"/>
    <property type="match status" value="1"/>
</dbReference>
<gene>
    <name evidence="1" type="ORF">DFH08DRAFT_861251</name>
</gene>
<proteinExistence type="predicted"/>
<sequence>MSVSFKWFESPEHGGGGPDWVENHIEAYISIAGTHLGVAKAMTAFLPVCEVRDTMQMNAASAHCGTPEALPLLGGDAIWGTPSGAPYGIPGSNHTHGDLIAFRGASPLPPGGASSAGDWILQHTSSSFQKMIATNFSFGIERDEALPHAPSMKLYCVYGHGKRSYWYAHGNEYDEMADSAAGAEPQCVDPADGACAPFDMPLLRKSWIDAEYTDETLYPRIRNGVKLGEGDGTVSLVSLGAMCVEGWTRKRWNPAGIKITTFELPHRPVPSIPRGGANTTTGFNEIIFKVAIGVGDEITDSFVSDMREYTCKMQWD</sequence>
<name>A0AAD7A620_9AGAR</name>
<evidence type="ECO:0000313" key="2">
    <source>
        <dbReference type="Proteomes" id="UP001218218"/>
    </source>
</evidence>
<keyword evidence="2" id="KW-1185">Reference proteome</keyword>
<evidence type="ECO:0000313" key="1">
    <source>
        <dbReference type="EMBL" id="KAJ7350385.1"/>
    </source>
</evidence>
<reference evidence="1" key="1">
    <citation type="submission" date="2023-03" db="EMBL/GenBank/DDBJ databases">
        <title>Massive genome expansion in bonnet fungi (Mycena s.s.) driven by repeated elements and novel gene families across ecological guilds.</title>
        <authorList>
            <consortium name="Lawrence Berkeley National Laboratory"/>
            <person name="Harder C.B."/>
            <person name="Miyauchi S."/>
            <person name="Viragh M."/>
            <person name="Kuo A."/>
            <person name="Thoen E."/>
            <person name="Andreopoulos B."/>
            <person name="Lu D."/>
            <person name="Skrede I."/>
            <person name="Drula E."/>
            <person name="Henrissat B."/>
            <person name="Morin E."/>
            <person name="Kohler A."/>
            <person name="Barry K."/>
            <person name="LaButti K."/>
            <person name="Morin E."/>
            <person name="Salamov A."/>
            <person name="Lipzen A."/>
            <person name="Mereny Z."/>
            <person name="Hegedus B."/>
            <person name="Baldrian P."/>
            <person name="Stursova M."/>
            <person name="Weitz H."/>
            <person name="Taylor A."/>
            <person name="Grigoriev I.V."/>
            <person name="Nagy L.G."/>
            <person name="Martin F."/>
            <person name="Kauserud H."/>
        </authorList>
    </citation>
    <scope>NUCLEOTIDE SEQUENCE</scope>
    <source>
        <strain evidence="1">CBHHK002</strain>
    </source>
</reference>
<dbReference type="EMBL" id="JARIHO010000014">
    <property type="protein sequence ID" value="KAJ7350385.1"/>
    <property type="molecule type" value="Genomic_DNA"/>
</dbReference>
<organism evidence="1 2">
    <name type="scientific">Mycena albidolilacea</name>
    <dbReference type="NCBI Taxonomy" id="1033008"/>
    <lineage>
        <taxon>Eukaryota</taxon>
        <taxon>Fungi</taxon>
        <taxon>Dikarya</taxon>
        <taxon>Basidiomycota</taxon>
        <taxon>Agaricomycotina</taxon>
        <taxon>Agaricomycetes</taxon>
        <taxon>Agaricomycetidae</taxon>
        <taxon>Agaricales</taxon>
        <taxon>Marasmiineae</taxon>
        <taxon>Mycenaceae</taxon>
        <taxon>Mycena</taxon>
    </lineage>
</organism>
<protein>
    <submittedName>
        <fullName evidence="1">Uncharacterized protein</fullName>
    </submittedName>
</protein>
<dbReference type="GO" id="GO:0008374">
    <property type="term" value="F:O-acyltransferase activity"/>
    <property type="evidence" value="ECO:0007669"/>
    <property type="project" value="InterPro"/>
</dbReference>
<comment type="caution">
    <text evidence="1">The sequence shown here is derived from an EMBL/GenBank/DDBJ whole genome shotgun (WGS) entry which is preliminary data.</text>
</comment>